<keyword evidence="4" id="KW-1185">Reference proteome</keyword>
<reference evidence="3" key="1">
    <citation type="submission" date="2020-08" db="EMBL/GenBank/DDBJ databases">
        <title>Genome public.</title>
        <authorList>
            <person name="Liu C."/>
            <person name="Sun Q."/>
        </authorList>
    </citation>
    <scope>NUCLEOTIDE SEQUENCE</scope>
    <source>
        <strain evidence="3">NSJ-54</strain>
    </source>
</reference>
<protein>
    <submittedName>
        <fullName evidence="3">16S rRNA (Guanine(966)-N(2))-methyltransferase RsmD</fullName>
        <ecNumber evidence="3">2.1.1.171</ecNumber>
    </submittedName>
</protein>
<dbReference type="GO" id="GO:0003676">
    <property type="term" value="F:nucleic acid binding"/>
    <property type="evidence" value="ECO:0007669"/>
    <property type="project" value="InterPro"/>
</dbReference>
<evidence type="ECO:0000256" key="1">
    <source>
        <dbReference type="ARBA" id="ARBA00022603"/>
    </source>
</evidence>
<dbReference type="SUPFAM" id="SSF53335">
    <property type="entry name" value="S-adenosyl-L-methionine-dependent methyltransferases"/>
    <property type="match status" value="1"/>
</dbReference>
<dbReference type="Gene3D" id="3.40.50.150">
    <property type="entry name" value="Vaccinia Virus protein VP39"/>
    <property type="match status" value="1"/>
</dbReference>
<dbReference type="NCBIfam" id="TIGR00095">
    <property type="entry name" value="16S rRNA (guanine(966)-N(2))-methyltransferase RsmD"/>
    <property type="match status" value="1"/>
</dbReference>
<accession>A0A926EE78</accession>
<evidence type="ECO:0000313" key="4">
    <source>
        <dbReference type="Proteomes" id="UP000660861"/>
    </source>
</evidence>
<dbReference type="PANTHER" id="PTHR43542:SF1">
    <property type="entry name" value="METHYLTRANSFERASE"/>
    <property type="match status" value="1"/>
</dbReference>
<dbReference type="InterPro" id="IPR002052">
    <property type="entry name" value="DNA_methylase_N6_adenine_CS"/>
</dbReference>
<organism evidence="3 4">
    <name type="scientific">Zongyangia hominis</name>
    <dbReference type="NCBI Taxonomy" id="2763677"/>
    <lineage>
        <taxon>Bacteria</taxon>
        <taxon>Bacillati</taxon>
        <taxon>Bacillota</taxon>
        <taxon>Clostridia</taxon>
        <taxon>Eubacteriales</taxon>
        <taxon>Oscillospiraceae</taxon>
        <taxon>Zongyangia</taxon>
    </lineage>
</organism>
<name>A0A926EE78_9FIRM</name>
<dbReference type="PROSITE" id="PS00092">
    <property type="entry name" value="N6_MTASE"/>
    <property type="match status" value="1"/>
</dbReference>
<dbReference type="AlphaFoldDB" id="A0A926EE78"/>
<gene>
    <name evidence="3" type="primary">rsmD</name>
    <name evidence="3" type="ORF">H8709_04665</name>
</gene>
<evidence type="ECO:0000313" key="3">
    <source>
        <dbReference type="EMBL" id="MBC8570117.1"/>
    </source>
</evidence>
<keyword evidence="1 3" id="KW-0489">Methyltransferase</keyword>
<dbReference type="EC" id="2.1.1.171" evidence="3"/>
<dbReference type="PIRSF" id="PIRSF004553">
    <property type="entry name" value="CHP00095"/>
    <property type="match status" value="1"/>
</dbReference>
<comment type="caution">
    <text evidence="3">The sequence shown here is derived from an EMBL/GenBank/DDBJ whole genome shotgun (WGS) entry which is preliminary data.</text>
</comment>
<dbReference type="CDD" id="cd02440">
    <property type="entry name" value="AdoMet_MTases"/>
    <property type="match status" value="1"/>
</dbReference>
<dbReference type="Proteomes" id="UP000660861">
    <property type="component" value="Unassembled WGS sequence"/>
</dbReference>
<dbReference type="InterPro" id="IPR029063">
    <property type="entry name" value="SAM-dependent_MTases_sf"/>
</dbReference>
<evidence type="ECO:0000256" key="2">
    <source>
        <dbReference type="ARBA" id="ARBA00022679"/>
    </source>
</evidence>
<dbReference type="PANTHER" id="PTHR43542">
    <property type="entry name" value="METHYLTRANSFERASE"/>
    <property type="match status" value="1"/>
</dbReference>
<sequence length="185" mass="20430">MRVITGSARGRKLATLEGRDVRPTTDMVKEAMFSILHFEMEQAMVLDLFAGSGQLGIEALSRGARCCIFVDQSTKAQSVIKQNLAATQLSSKARVAAMDAKAFLKTTNETFDVVLLDPPYDSGILPEILPLAAARMSDGGAILCETRLHEELPEECGPFVLKKKYRYGKIALTLYRKREEDGEEE</sequence>
<dbReference type="Pfam" id="PF03602">
    <property type="entry name" value="Cons_hypoth95"/>
    <property type="match status" value="1"/>
</dbReference>
<dbReference type="EMBL" id="JACRTC010000002">
    <property type="protein sequence ID" value="MBC8570117.1"/>
    <property type="molecule type" value="Genomic_DNA"/>
</dbReference>
<keyword evidence="2 3" id="KW-0808">Transferase</keyword>
<dbReference type="InterPro" id="IPR004398">
    <property type="entry name" value="RNA_MeTrfase_RsmD"/>
</dbReference>
<dbReference type="GO" id="GO:0052913">
    <property type="term" value="F:16S rRNA (guanine(966)-N(2))-methyltransferase activity"/>
    <property type="evidence" value="ECO:0007669"/>
    <property type="project" value="UniProtKB-EC"/>
</dbReference>
<proteinExistence type="predicted"/>